<accession>W2G7Z1</accession>
<sequence>MPQSWSRDGAGNQLTTELESEDTFNLDDIDVRSA</sequence>
<protein>
    <submittedName>
        <fullName evidence="2">Uncharacterized protein</fullName>
    </submittedName>
</protein>
<dbReference type="EMBL" id="KI688213">
    <property type="protein sequence ID" value="ETK78375.1"/>
    <property type="molecule type" value="Genomic_DNA"/>
</dbReference>
<name>W2G7Z1_PHYNI</name>
<dbReference type="AlphaFoldDB" id="W2G7Z1"/>
<feature type="compositionally biased region" description="Polar residues" evidence="1">
    <location>
        <begin position="1"/>
        <end position="17"/>
    </location>
</feature>
<feature type="region of interest" description="Disordered" evidence="1">
    <location>
        <begin position="1"/>
        <end position="21"/>
    </location>
</feature>
<gene>
    <name evidence="2" type="ORF">L915_15578</name>
</gene>
<proteinExistence type="predicted"/>
<reference evidence="2" key="1">
    <citation type="submission" date="2013-11" db="EMBL/GenBank/DDBJ databases">
        <title>The Genome Sequence of Phytophthora parasitica CJ02B3.</title>
        <authorList>
            <consortium name="The Broad Institute Genomics Platform"/>
            <person name="Russ C."/>
            <person name="Tyler B."/>
            <person name="Panabieres F."/>
            <person name="Shan W."/>
            <person name="Tripathy S."/>
            <person name="Grunwald N."/>
            <person name="Machado M."/>
            <person name="Johnson C.S."/>
            <person name="Arredondo F."/>
            <person name="Hong C."/>
            <person name="Coffey M."/>
            <person name="Young S.K."/>
            <person name="Zeng Q."/>
            <person name="Gargeya S."/>
            <person name="Fitzgerald M."/>
            <person name="Abouelleil A."/>
            <person name="Alvarado L."/>
            <person name="Chapman S.B."/>
            <person name="Gainer-Dewar J."/>
            <person name="Goldberg J."/>
            <person name="Griggs A."/>
            <person name="Gujja S."/>
            <person name="Hansen M."/>
            <person name="Howarth C."/>
            <person name="Imamovic A."/>
            <person name="Ireland A."/>
            <person name="Larimer J."/>
            <person name="McCowan C."/>
            <person name="Murphy C."/>
            <person name="Pearson M."/>
            <person name="Poon T.W."/>
            <person name="Priest M."/>
            <person name="Roberts A."/>
            <person name="Saif S."/>
            <person name="Shea T."/>
            <person name="Sykes S."/>
            <person name="Wortman J."/>
            <person name="Nusbaum C."/>
            <person name="Birren B."/>
        </authorList>
    </citation>
    <scope>NUCLEOTIDE SEQUENCE [LARGE SCALE GENOMIC DNA]</scope>
    <source>
        <strain evidence="2">CJ02B3</strain>
    </source>
</reference>
<evidence type="ECO:0000313" key="2">
    <source>
        <dbReference type="EMBL" id="ETK78375.1"/>
    </source>
</evidence>
<dbReference type="Proteomes" id="UP000053236">
    <property type="component" value="Unassembled WGS sequence"/>
</dbReference>
<evidence type="ECO:0000256" key="1">
    <source>
        <dbReference type="SAM" id="MobiDB-lite"/>
    </source>
</evidence>
<organism evidence="2">
    <name type="scientific">Phytophthora nicotianae</name>
    <name type="common">Potato buckeye rot agent</name>
    <name type="synonym">Phytophthora parasitica</name>
    <dbReference type="NCBI Taxonomy" id="4792"/>
    <lineage>
        <taxon>Eukaryota</taxon>
        <taxon>Sar</taxon>
        <taxon>Stramenopiles</taxon>
        <taxon>Oomycota</taxon>
        <taxon>Peronosporomycetes</taxon>
        <taxon>Peronosporales</taxon>
        <taxon>Peronosporaceae</taxon>
        <taxon>Phytophthora</taxon>
    </lineage>
</organism>